<feature type="compositionally biased region" description="Basic residues" evidence="7">
    <location>
        <begin position="351"/>
        <end position="360"/>
    </location>
</feature>
<dbReference type="Gene3D" id="1.10.290.10">
    <property type="entry name" value="Topoisomerase I, domain 4"/>
    <property type="match status" value="1"/>
</dbReference>
<dbReference type="InterPro" id="IPR023405">
    <property type="entry name" value="Topo_IA_core_domain"/>
</dbReference>
<dbReference type="PROSITE" id="PS00396">
    <property type="entry name" value="TOPO_IA_1"/>
    <property type="match status" value="1"/>
</dbReference>
<dbReference type="GO" id="GO:0003677">
    <property type="term" value="F:DNA binding"/>
    <property type="evidence" value="ECO:0007669"/>
    <property type="project" value="UniProtKB-KW"/>
</dbReference>
<feature type="compositionally biased region" description="Basic and acidic residues" evidence="7">
    <location>
        <begin position="339"/>
        <end position="350"/>
    </location>
</feature>
<feature type="compositionally biased region" description="Basic and acidic residues" evidence="7">
    <location>
        <begin position="361"/>
        <end position="375"/>
    </location>
</feature>
<dbReference type="SMART" id="SM00436">
    <property type="entry name" value="TOP1Bc"/>
    <property type="match status" value="1"/>
</dbReference>
<dbReference type="EMBL" id="MN739929">
    <property type="protein sequence ID" value="QHT78125.1"/>
    <property type="molecule type" value="Genomic_DNA"/>
</dbReference>
<comment type="similarity">
    <text evidence="2">Belongs to the type IA topoisomerase family.</text>
</comment>
<dbReference type="Pfam" id="PF01751">
    <property type="entry name" value="Toprim"/>
    <property type="match status" value="1"/>
</dbReference>
<evidence type="ECO:0000256" key="2">
    <source>
        <dbReference type="ARBA" id="ARBA00009446"/>
    </source>
</evidence>
<dbReference type="PRINTS" id="PR00417">
    <property type="entry name" value="PRTPISMRASEI"/>
</dbReference>
<dbReference type="InterPro" id="IPR013825">
    <property type="entry name" value="Topo_IA_cen_sub2"/>
</dbReference>
<sequence>MSAITKSKKIQLTTTVVIVESPAKCKKIEEYLGPGYKVIASFGHLRELGSLKNVDIENRFTPNYQIINDERKRKHIEFMRKDIHSSDDVILATDDDREGEAIAWHICALFDLPVDKTKRIVFHEITERAIQAAILSPRTIDLNLVYSQQARQILDLLVGFTISPLLWKYIAKNAENSLSAGRCQTPALKLVHENQIEINNSPGKTVYNTVGYFTNKCIPFDLNTRYESEDKMLNFLEETVNFEHIYNCSAPKKVFKAQPEPLTTSRIQQLASNELHISPKETMRLCQILYEEGHITYMRTDSKKYSKDFIDTAKEYIVKEYLDPRYLNPQIDALANTKDNAESQEDTKKSDKPKKTKKTKAHDAKEKDLSQEAHEAIRPTKISVKSVDDKMGPREKKLYKLIWETTVESCMSQAEFFQISASISAPFESKYVHISEIVDFPGWKIVKNKYTDSEKSKVYTYLQTIKQDTTYDYKKVLSTMTLTDTKSHYTEARLVQLLEERGIGRPSTFSTLIDKIQERGYVKKEDVNGRTLQCTDFELEEDTISEKKIMREVGNEKNKLVIQQLGIIVMEFLDKHFNSLFNYDYTRLMEDDLDKISKGEKEWTLLCDSCLKTMEESCKELKDEKKHEIRIDENHSYIIGKFGPVIKCVEGKDEQGKDKVVFKPIKKDINLEVLERGGYKLEDLLDNDVKKKGDPPLGKFHGEDLFIKKGKYGVYANWGENNKSLSCFGNRPIQNITYDEVLALLMKDELDGNLGKKGPNIIREITSNISIRNSAHGDYLFFKTAKMKKPVFYKLTGFKGDYKNCNIEILKSWIIDEHKIRI</sequence>
<keyword evidence="6" id="KW-0413">Isomerase</keyword>
<evidence type="ECO:0000259" key="8">
    <source>
        <dbReference type="PROSITE" id="PS50880"/>
    </source>
</evidence>
<proteinExistence type="inferred from homology"/>
<evidence type="ECO:0000256" key="4">
    <source>
        <dbReference type="ARBA" id="ARBA00023029"/>
    </source>
</evidence>
<name>A0A6C0HDA4_9ZZZZ</name>
<keyword evidence="5" id="KW-0238">DNA-binding</keyword>
<evidence type="ECO:0000256" key="3">
    <source>
        <dbReference type="ARBA" id="ARBA00012891"/>
    </source>
</evidence>
<dbReference type="Pfam" id="PF01131">
    <property type="entry name" value="Topoisom_bac"/>
    <property type="match status" value="1"/>
</dbReference>
<dbReference type="EC" id="5.6.2.1" evidence="3"/>
<dbReference type="Gene3D" id="1.10.460.10">
    <property type="entry name" value="Topoisomerase I, domain 2"/>
    <property type="match status" value="2"/>
</dbReference>
<dbReference type="InterPro" id="IPR023406">
    <property type="entry name" value="Topo_IA_AS"/>
</dbReference>
<dbReference type="SUPFAM" id="SSF56712">
    <property type="entry name" value="Prokaryotic type I DNA topoisomerase"/>
    <property type="match status" value="1"/>
</dbReference>
<dbReference type="SMART" id="SM00493">
    <property type="entry name" value="TOPRIM"/>
    <property type="match status" value="1"/>
</dbReference>
<dbReference type="InterPro" id="IPR003601">
    <property type="entry name" value="Topo_IA_2"/>
</dbReference>
<dbReference type="InterPro" id="IPR013826">
    <property type="entry name" value="Topo_IA_cen_sub3"/>
</dbReference>
<dbReference type="InterPro" id="IPR013824">
    <property type="entry name" value="Topo_IA_cen_sub1"/>
</dbReference>
<dbReference type="InterPro" id="IPR013497">
    <property type="entry name" value="Topo_IA_cen"/>
</dbReference>
<dbReference type="Gene3D" id="2.70.20.10">
    <property type="entry name" value="Topoisomerase I, domain 3"/>
    <property type="match status" value="1"/>
</dbReference>
<evidence type="ECO:0000256" key="1">
    <source>
        <dbReference type="ARBA" id="ARBA00000213"/>
    </source>
</evidence>
<feature type="domain" description="Toprim" evidence="8">
    <location>
        <begin position="14"/>
        <end position="125"/>
    </location>
</feature>
<keyword evidence="4" id="KW-0799">Topoisomerase</keyword>
<dbReference type="PROSITE" id="PS50880">
    <property type="entry name" value="TOPRIM"/>
    <property type="match status" value="1"/>
</dbReference>
<dbReference type="SMART" id="SM00437">
    <property type="entry name" value="TOP1Ac"/>
    <property type="match status" value="1"/>
</dbReference>
<dbReference type="InterPro" id="IPR006171">
    <property type="entry name" value="TOPRIM_dom"/>
</dbReference>
<dbReference type="Gene3D" id="3.40.50.140">
    <property type="match status" value="1"/>
</dbReference>
<dbReference type="PANTHER" id="PTHR42785">
    <property type="entry name" value="DNA TOPOISOMERASE, TYPE IA, CORE"/>
    <property type="match status" value="1"/>
</dbReference>
<evidence type="ECO:0000256" key="6">
    <source>
        <dbReference type="ARBA" id="ARBA00023235"/>
    </source>
</evidence>
<evidence type="ECO:0000259" key="9">
    <source>
        <dbReference type="PROSITE" id="PS52039"/>
    </source>
</evidence>
<feature type="region of interest" description="Disordered" evidence="7">
    <location>
        <begin position="335"/>
        <end position="375"/>
    </location>
</feature>
<organism evidence="10">
    <name type="scientific">viral metagenome</name>
    <dbReference type="NCBI Taxonomy" id="1070528"/>
    <lineage>
        <taxon>unclassified sequences</taxon>
        <taxon>metagenomes</taxon>
        <taxon>organismal metagenomes</taxon>
    </lineage>
</organism>
<dbReference type="CDD" id="cd00186">
    <property type="entry name" value="TOP1Ac"/>
    <property type="match status" value="1"/>
</dbReference>
<comment type="catalytic activity">
    <reaction evidence="1">
        <text>ATP-independent breakage of single-stranded DNA, followed by passage and rejoining.</text>
        <dbReference type="EC" id="5.6.2.1"/>
    </reaction>
</comment>
<dbReference type="InterPro" id="IPR000380">
    <property type="entry name" value="Topo_IA"/>
</dbReference>
<reference evidence="10" key="1">
    <citation type="journal article" date="2020" name="Nature">
        <title>Giant virus diversity and host interactions through global metagenomics.</title>
        <authorList>
            <person name="Schulz F."/>
            <person name="Roux S."/>
            <person name="Paez-Espino D."/>
            <person name="Jungbluth S."/>
            <person name="Walsh D.A."/>
            <person name="Denef V.J."/>
            <person name="McMahon K.D."/>
            <person name="Konstantinidis K.T."/>
            <person name="Eloe-Fadrosh E.A."/>
            <person name="Kyrpides N.C."/>
            <person name="Woyke T."/>
        </authorList>
    </citation>
    <scope>NUCLEOTIDE SEQUENCE</scope>
    <source>
        <strain evidence="10">GVMAG-M-3300023179-91</strain>
    </source>
</reference>
<evidence type="ECO:0000313" key="10">
    <source>
        <dbReference type="EMBL" id="QHT78125.1"/>
    </source>
</evidence>
<dbReference type="GO" id="GO:0006265">
    <property type="term" value="P:DNA topological change"/>
    <property type="evidence" value="ECO:0007669"/>
    <property type="project" value="InterPro"/>
</dbReference>
<feature type="domain" description="Topo IA-type catalytic" evidence="9">
    <location>
        <begin position="141"/>
        <end position="618"/>
    </location>
</feature>
<evidence type="ECO:0000256" key="7">
    <source>
        <dbReference type="SAM" id="MobiDB-lite"/>
    </source>
</evidence>
<dbReference type="AlphaFoldDB" id="A0A6C0HDA4"/>
<dbReference type="GO" id="GO:0003917">
    <property type="term" value="F:DNA topoisomerase type I (single strand cut, ATP-independent) activity"/>
    <property type="evidence" value="ECO:0007669"/>
    <property type="project" value="UniProtKB-EC"/>
</dbReference>
<protein>
    <recommendedName>
        <fullName evidence="3">DNA topoisomerase</fullName>
        <ecNumber evidence="3">5.6.2.1</ecNumber>
    </recommendedName>
</protein>
<evidence type="ECO:0000256" key="5">
    <source>
        <dbReference type="ARBA" id="ARBA00023125"/>
    </source>
</evidence>
<dbReference type="PROSITE" id="PS52039">
    <property type="entry name" value="TOPO_IA_2"/>
    <property type="match status" value="1"/>
</dbReference>
<accession>A0A6C0HDA4</accession>
<dbReference type="InterPro" id="IPR003602">
    <property type="entry name" value="Topo_IA_DNA-bd_dom"/>
</dbReference>
<dbReference type="PANTHER" id="PTHR42785:SF1">
    <property type="entry name" value="DNA TOPOISOMERASE"/>
    <property type="match status" value="1"/>
</dbReference>